<protein>
    <submittedName>
        <fullName evidence="1">Uncharacterized protein</fullName>
    </submittedName>
</protein>
<gene>
    <name evidence="1" type="ORF">MNB_SUP05-4-329</name>
</gene>
<accession>A0A1W1D7N5</accession>
<reference evidence="1" key="1">
    <citation type="submission" date="2016-10" db="EMBL/GenBank/DDBJ databases">
        <authorList>
            <person name="de Groot N.N."/>
        </authorList>
    </citation>
    <scope>NUCLEOTIDE SEQUENCE</scope>
</reference>
<dbReference type="AlphaFoldDB" id="A0A1W1D7N5"/>
<evidence type="ECO:0000313" key="1">
    <source>
        <dbReference type="EMBL" id="SFV76653.1"/>
    </source>
</evidence>
<proteinExistence type="predicted"/>
<dbReference type="EMBL" id="FPHR01000006">
    <property type="protein sequence ID" value="SFV76653.1"/>
    <property type="molecule type" value="Genomic_DNA"/>
</dbReference>
<organism evidence="1">
    <name type="scientific">hydrothermal vent metagenome</name>
    <dbReference type="NCBI Taxonomy" id="652676"/>
    <lineage>
        <taxon>unclassified sequences</taxon>
        <taxon>metagenomes</taxon>
        <taxon>ecological metagenomes</taxon>
    </lineage>
</organism>
<name>A0A1W1D7N5_9ZZZZ</name>
<sequence>MFEDDEKLIEFVPKYPYTLPQDWAEPDNPTVYEISATLDTLKKMYADQVKDLNQGRIDSELGEENLRNIATNYQSIKAIFFQPR</sequence>